<dbReference type="InterPro" id="IPR001789">
    <property type="entry name" value="Sig_transdc_resp-reg_receiver"/>
</dbReference>
<dbReference type="SMART" id="SM00448">
    <property type="entry name" value="REC"/>
    <property type="match status" value="1"/>
</dbReference>
<dbReference type="RefSeq" id="WP_121937453.1">
    <property type="nucleotide sequence ID" value="NZ_REFR01000009.1"/>
</dbReference>
<dbReference type="InterPro" id="IPR025944">
    <property type="entry name" value="Sigma_54_int_dom_CS"/>
</dbReference>
<evidence type="ECO:0000259" key="11">
    <source>
        <dbReference type="PROSITE" id="PS50110"/>
    </source>
</evidence>
<feature type="modified residue" description="4-aspartylphosphate" evidence="8">
    <location>
        <position position="57"/>
    </location>
</feature>
<evidence type="ECO:0000256" key="9">
    <source>
        <dbReference type="SAM" id="MobiDB-lite"/>
    </source>
</evidence>
<dbReference type="GO" id="GO:0043565">
    <property type="term" value="F:sequence-specific DNA binding"/>
    <property type="evidence" value="ECO:0007669"/>
    <property type="project" value="InterPro"/>
</dbReference>
<evidence type="ECO:0000256" key="4">
    <source>
        <dbReference type="ARBA" id="ARBA00023015"/>
    </source>
</evidence>
<keyword evidence="6" id="KW-0010">Activator</keyword>
<dbReference type="Gene3D" id="3.40.50.300">
    <property type="entry name" value="P-loop containing nucleotide triphosphate hydrolases"/>
    <property type="match status" value="1"/>
</dbReference>
<dbReference type="Proteomes" id="UP000271227">
    <property type="component" value="Unassembled WGS sequence"/>
</dbReference>
<protein>
    <submittedName>
        <fullName evidence="12">Two-component system repressor protein LuxO</fullName>
    </submittedName>
</protein>
<keyword evidence="13" id="KW-1185">Reference proteome</keyword>
<dbReference type="SMART" id="SM00382">
    <property type="entry name" value="AAA"/>
    <property type="match status" value="1"/>
</dbReference>
<dbReference type="InterPro" id="IPR002197">
    <property type="entry name" value="HTH_Fis"/>
</dbReference>
<dbReference type="AlphaFoldDB" id="A0A3M0CXJ8"/>
<dbReference type="InterPro" id="IPR058031">
    <property type="entry name" value="AAA_lid_NorR"/>
</dbReference>
<dbReference type="PROSITE" id="PS50110">
    <property type="entry name" value="RESPONSE_REGULATORY"/>
    <property type="match status" value="1"/>
</dbReference>
<gene>
    <name evidence="12" type="ORF">BXY39_0759</name>
</gene>
<dbReference type="FunFam" id="3.40.50.300:FF:000006">
    <property type="entry name" value="DNA-binding transcriptional regulator NtrC"/>
    <property type="match status" value="1"/>
</dbReference>
<feature type="domain" description="Sigma-54 factor interaction" evidence="10">
    <location>
        <begin position="146"/>
        <end position="375"/>
    </location>
</feature>
<keyword evidence="8" id="KW-0597">Phosphoprotein</keyword>
<keyword evidence="1" id="KW-0547">Nucleotide-binding</keyword>
<feature type="region of interest" description="Disordered" evidence="9">
    <location>
        <begin position="406"/>
        <end position="439"/>
    </location>
</feature>
<keyword evidence="7" id="KW-0804">Transcription</keyword>
<dbReference type="PANTHER" id="PTHR32071">
    <property type="entry name" value="TRANSCRIPTIONAL REGULATORY PROTEIN"/>
    <property type="match status" value="1"/>
</dbReference>
<dbReference type="EMBL" id="REFR01000009">
    <property type="protein sequence ID" value="RMB12266.1"/>
    <property type="molecule type" value="Genomic_DNA"/>
</dbReference>
<dbReference type="CDD" id="cd00009">
    <property type="entry name" value="AAA"/>
    <property type="match status" value="1"/>
</dbReference>
<evidence type="ECO:0000259" key="10">
    <source>
        <dbReference type="PROSITE" id="PS50045"/>
    </source>
</evidence>
<evidence type="ECO:0000256" key="7">
    <source>
        <dbReference type="ARBA" id="ARBA00023163"/>
    </source>
</evidence>
<dbReference type="InterPro" id="IPR009057">
    <property type="entry name" value="Homeodomain-like_sf"/>
</dbReference>
<feature type="region of interest" description="Disordered" evidence="9">
    <location>
        <begin position="482"/>
        <end position="507"/>
    </location>
</feature>
<dbReference type="PANTHER" id="PTHR32071:SF117">
    <property type="entry name" value="PTS-DEPENDENT DIHYDROXYACETONE KINASE OPERON REGULATORY PROTEIN-RELATED"/>
    <property type="match status" value="1"/>
</dbReference>
<dbReference type="SUPFAM" id="SSF52172">
    <property type="entry name" value="CheY-like"/>
    <property type="match status" value="1"/>
</dbReference>
<dbReference type="PROSITE" id="PS00688">
    <property type="entry name" value="SIGMA54_INTERACT_3"/>
    <property type="match status" value="1"/>
</dbReference>
<dbReference type="Gene3D" id="1.10.10.60">
    <property type="entry name" value="Homeodomain-like"/>
    <property type="match status" value="1"/>
</dbReference>
<evidence type="ECO:0000313" key="12">
    <source>
        <dbReference type="EMBL" id="RMB12266.1"/>
    </source>
</evidence>
<dbReference type="Pfam" id="PF02954">
    <property type="entry name" value="HTH_8"/>
    <property type="match status" value="1"/>
</dbReference>
<dbReference type="Gene3D" id="1.10.8.60">
    <property type="match status" value="1"/>
</dbReference>
<sequence>MSLPTPGDILIIEDTVSLALLYKSQLEKQTHRADMCETGRAALKATESKTYDLILLDLGLPDMDGFDILRTLRDRDYGAMVIVTTADGALSRVIEAMQLGAADYLVKPFSEARLLTTVNNTLERQSLAKTVSNIERALPKRGFHGFIGQSLPMQALYATIGNVAASKATVLITGESGTGKELTAEAIHRAGRGENTPFVALNCGAIPRELFESEMFGHRKGSFTGAISDYDGVAKRAHGGTLFLDEVCEMEPDLQTKLLRFLQTETIQPVGAAATEKVDVRVVCATNRNPMEEVRAGRFREDLFYRLNVVPIDLPPLRARGDDVQELADYFLDRYGREEGKDFTGFSDDARWQLKRRPWPGNVRELQNTVRQIAVLAAGGTIEARMLPAPMHTQAPPAAQALYAPQGPATDRTQTGAQTGTQADAPYTDTAAGTGAPLDGGWSGELEAVVMGGTLAEAERMLIETRIRSCGDSIPRAARTLGVSPSTLYRKREAWEDRPEDEQASTS</sequence>
<evidence type="ECO:0000256" key="1">
    <source>
        <dbReference type="ARBA" id="ARBA00022741"/>
    </source>
</evidence>
<feature type="compositionally biased region" description="Low complexity" evidence="9">
    <location>
        <begin position="406"/>
        <end position="425"/>
    </location>
</feature>
<dbReference type="GO" id="GO:0006355">
    <property type="term" value="P:regulation of DNA-templated transcription"/>
    <property type="evidence" value="ECO:0007669"/>
    <property type="project" value="InterPro"/>
</dbReference>
<dbReference type="InterPro" id="IPR002078">
    <property type="entry name" value="Sigma_54_int"/>
</dbReference>
<dbReference type="PROSITE" id="PS50045">
    <property type="entry name" value="SIGMA54_INTERACT_4"/>
    <property type="match status" value="1"/>
</dbReference>
<keyword evidence="4" id="KW-0805">Transcription regulation</keyword>
<reference evidence="12 13" key="1">
    <citation type="submission" date="2018-10" db="EMBL/GenBank/DDBJ databases">
        <title>Genomic Encyclopedia of Archaeal and Bacterial Type Strains, Phase II (KMG-II): from individual species to whole genera.</title>
        <authorList>
            <person name="Goeker M."/>
        </authorList>
    </citation>
    <scope>NUCLEOTIDE SEQUENCE [LARGE SCALE GENOMIC DNA]</scope>
    <source>
        <strain evidence="12 13">DSM 25217</strain>
    </source>
</reference>
<dbReference type="SUPFAM" id="SSF52540">
    <property type="entry name" value="P-loop containing nucleoside triphosphate hydrolases"/>
    <property type="match status" value="1"/>
</dbReference>
<evidence type="ECO:0000256" key="6">
    <source>
        <dbReference type="ARBA" id="ARBA00023159"/>
    </source>
</evidence>
<dbReference type="Pfam" id="PF25601">
    <property type="entry name" value="AAA_lid_14"/>
    <property type="match status" value="1"/>
</dbReference>
<dbReference type="InterPro" id="IPR025943">
    <property type="entry name" value="Sigma_54_int_dom_ATP-bd_2"/>
</dbReference>
<dbReference type="InterPro" id="IPR027417">
    <property type="entry name" value="P-loop_NTPase"/>
</dbReference>
<dbReference type="GO" id="GO:0000160">
    <property type="term" value="P:phosphorelay signal transduction system"/>
    <property type="evidence" value="ECO:0007669"/>
    <property type="project" value="UniProtKB-KW"/>
</dbReference>
<keyword evidence="3" id="KW-0902">Two-component regulatory system</keyword>
<proteinExistence type="predicted"/>
<name>A0A3M0CXJ8_9PROT</name>
<keyword evidence="5" id="KW-0238">DNA-binding</keyword>
<dbReference type="InterPro" id="IPR003593">
    <property type="entry name" value="AAA+_ATPase"/>
</dbReference>
<dbReference type="OrthoDB" id="7416568at2"/>
<feature type="compositionally biased region" description="Acidic residues" evidence="9">
    <location>
        <begin position="498"/>
        <end position="507"/>
    </location>
</feature>
<dbReference type="InParanoid" id="A0A3M0CXJ8"/>
<evidence type="ECO:0000256" key="3">
    <source>
        <dbReference type="ARBA" id="ARBA00023012"/>
    </source>
</evidence>
<dbReference type="SUPFAM" id="SSF46689">
    <property type="entry name" value="Homeodomain-like"/>
    <property type="match status" value="1"/>
</dbReference>
<dbReference type="GO" id="GO:0005524">
    <property type="term" value="F:ATP binding"/>
    <property type="evidence" value="ECO:0007669"/>
    <property type="project" value="UniProtKB-KW"/>
</dbReference>
<comment type="caution">
    <text evidence="12">The sequence shown here is derived from an EMBL/GenBank/DDBJ whole genome shotgun (WGS) entry which is preliminary data.</text>
</comment>
<evidence type="ECO:0000256" key="5">
    <source>
        <dbReference type="ARBA" id="ARBA00023125"/>
    </source>
</evidence>
<evidence type="ECO:0000313" key="13">
    <source>
        <dbReference type="Proteomes" id="UP000271227"/>
    </source>
</evidence>
<accession>A0A3M0CXJ8</accession>
<dbReference type="Pfam" id="PF00158">
    <property type="entry name" value="Sigma54_activat"/>
    <property type="match status" value="1"/>
</dbReference>
<organism evidence="12 13">
    <name type="scientific">Eilatimonas milleporae</name>
    <dbReference type="NCBI Taxonomy" id="911205"/>
    <lineage>
        <taxon>Bacteria</taxon>
        <taxon>Pseudomonadati</taxon>
        <taxon>Pseudomonadota</taxon>
        <taxon>Alphaproteobacteria</taxon>
        <taxon>Kordiimonadales</taxon>
        <taxon>Kordiimonadaceae</taxon>
        <taxon>Eilatimonas</taxon>
    </lineage>
</organism>
<keyword evidence="2" id="KW-0067">ATP-binding</keyword>
<dbReference type="InterPro" id="IPR011006">
    <property type="entry name" value="CheY-like_superfamily"/>
</dbReference>
<feature type="domain" description="Response regulatory" evidence="11">
    <location>
        <begin position="8"/>
        <end position="122"/>
    </location>
</feature>
<evidence type="ECO:0000256" key="8">
    <source>
        <dbReference type="PROSITE-ProRule" id="PRU00169"/>
    </source>
</evidence>
<dbReference type="Pfam" id="PF00072">
    <property type="entry name" value="Response_reg"/>
    <property type="match status" value="1"/>
</dbReference>
<dbReference type="PROSITE" id="PS00676">
    <property type="entry name" value="SIGMA54_INTERACT_2"/>
    <property type="match status" value="1"/>
</dbReference>
<dbReference type="Gene3D" id="3.40.50.2300">
    <property type="match status" value="1"/>
</dbReference>
<evidence type="ECO:0000256" key="2">
    <source>
        <dbReference type="ARBA" id="ARBA00022840"/>
    </source>
</evidence>